<evidence type="ECO:0000313" key="15">
    <source>
        <dbReference type="EMBL" id="KXN72593.1"/>
    </source>
</evidence>
<evidence type="ECO:0000256" key="10">
    <source>
        <dbReference type="ARBA" id="ARBA00023146"/>
    </source>
</evidence>
<proteinExistence type="inferred from homology"/>
<dbReference type="PRINTS" id="PR01042">
    <property type="entry name" value="TRNASYNTHASP"/>
</dbReference>
<keyword evidence="5" id="KW-0963">Cytoplasm</keyword>
<dbReference type="CDD" id="cd00776">
    <property type="entry name" value="AsxRS_core"/>
    <property type="match status" value="1"/>
</dbReference>
<keyword evidence="16" id="KW-1185">Reference proteome</keyword>
<evidence type="ECO:0000256" key="6">
    <source>
        <dbReference type="ARBA" id="ARBA00022598"/>
    </source>
</evidence>
<accession>A0A137PC87</accession>
<evidence type="ECO:0000256" key="9">
    <source>
        <dbReference type="ARBA" id="ARBA00022917"/>
    </source>
</evidence>
<protein>
    <recommendedName>
        <fullName evidence="4">Aspartate--tRNA ligase, cytoplasmic</fullName>
        <ecNumber evidence="3">6.1.1.12</ecNumber>
    </recommendedName>
    <alternativeName>
        <fullName evidence="11">Aspartyl-tRNA synthetase</fullName>
    </alternativeName>
</protein>
<comment type="catalytic activity">
    <reaction evidence="12">
        <text>tRNA(Asp) + L-aspartate + ATP = L-aspartyl-tRNA(Asp) + AMP + diphosphate</text>
        <dbReference type="Rhea" id="RHEA:19649"/>
        <dbReference type="Rhea" id="RHEA-COMP:9660"/>
        <dbReference type="Rhea" id="RHEA-COMP:9678"/>
        <dbReference type="ChEBI" id="CHEBI:29991"/>
        <dbReference type="ChEBI" id="CHEBI:30616"/>
        <dbReference type="ChEBI" id="CHEBI:33019"/>
        <dbReference type="ChEBI" id="CHEBI:78442"/>
        <dbReference type="ChEBI" id="CHEBI:78516"/>
        <dbReference type="ChEBI" id="CHEBI:456215"/>
        <dbReference type="EC" id="6.1.1.12"/>
    </reaction>
</comment>
<dbReference type="GO" id="GO:0004815">
    <property type="term" value="F:aspartate-tRNA ligase activity"/>
    <property type="evidence" value="ECO:0007669"/>
    <property type="project" value="UniProtKB-EC"/>
</dbReference>
<dbReference type="InterPro" id="IPR045864">
    <property type="entry name" value="aa-tRNA-synth_II/BPL/LPL"/>
</dbReference>
<feature type="domain" description="Aminoacyl-transfer RNA synthetases class-II family profile" evidence="14">
    <location>
        <begin position="243"/>
        <end position="540"/>
    </location>
</feature>
<feature type="region of interest" description="Disordered" evidence="13">
    <location>
        <begin position="38"/>
        <end position="62"/>
    </location>
</feature>
<evidence type="ECO:0000256" key="4">
    <source>
        <dbReference type="ARBA" id="ARBA00018853"/>
    </source>
</evidence>
<evidence type="ECO:0000256" key="3">
    <source>
        <dbReference type="ARBA" id="ARBA00012841"/>
    </source>
</evidence>
<dbReference type="STRING" id="796925.A0A137PC87"/>
<keyword evidence="10 15" id="KW-0030">Aminoacyl-tRNA synthetase</keyword>
<evidence type="ECO:0000256" key="2">
    <source>
        <dbReference type="ARBA" id="ARBA00005312"/>
    </source>
</evidence>
<dbReference type="InterPro" id="IPR002312">
    <property type="entry name" value="Asp/Asn-tRNA-synth_IIb"/>
</dbReference>
<evidence type="ECO:0000256" key="7">
    <source>
        <dbReference type="ARBA" id="ARBA00022741"/>
    </source>
</evidence>
<dbReference type="PANTHER" id="PTHR43450:SF1">
    <property type="entry name" value="ASPARTATE--TRNA LIGASE, CYTOPLASMIC"/>
    <property type="match status" value="1"/>
</dbReference>
<evidence type="ECO:0000256" key="5">
    <source>
        <dbReference type="ARBA" id="ARBA00022490"/>
    </source>
</evidence>
<evidence type="ECO:0000313" key="16">
    <source>
        <dbReference type="Proteomes" id="UP000070444"/>
    </source>
</evidence>
<comment type="similarity">
    <text evidence="2">Belongs to the class-II aminoacyl-tRNA synthetase family. Type 2 subfamily.</text>
</comment>
<evidence type="ECO:0000256" key="11">
    <source>
        <dbReference type="ARBA" id="ARBA00033155"/>
    </source>
</evidence>
<dbReference type="AlphaFoldDB" id="A0A137PC87"/>
<keyword evidence="9" id="KW-0648">Protein biosynthesis</keyword>
<evidence type="ECO:0000256" key="1">
    <source>
        <dbReference type="ARBA" id="ARBA00004496"/>
    </source>
</evidence>
<dbReference type="HAMAP" id="MF_02075">
    <property type="entry name" value="Asp_tRNA_synth_type2"/>
    <property type="match status" value="1"/>
</dbReference>
<dbReference type="GO" id="GO:0006422">
    <property type="term" value="P:aspartyl-tRNA aminoacylation"/>
    <property type="evidence" value="ECO:0007669"/>
    <property type="project" value="InterPro"/>
</dbReference>
<name>A0A137PC87_CONC2</name>
<dbReference type="EC" id="6.1.1.12" evidence="3"/>
<dbReference type="InterPro" id="IPR004364">
    <property type="entry name" value="Aa-tRNA-synt_II"/>
</dbReference>
<dbReference type="GO" id="GO:0005829">
    <property type="term" value="C:cytosol"/>
    <property type="evidence" value="ECO:0007669"/>
    <property type="project" value="TreeGrafter"/>
</dbReference>
<dbReference type="GO" id="GO:0017101">
    <property type="term" value="C:aminoacyl-tRNA synthetase multienzyme complex"/>
    <property type="evidence" value="ECO:0007669"/>
    <property type="project" value="TreeGrafter"/>
</dbReference>
<dbReference type="Gene3D" id="3.30.930.10">
    <property type="entry name" value="Bira Bifunctional Protein, Domain 2"/>
    <property type="match status" value="1"/>
</dbReference>
<dbReference type="NCBIfam" id="TIGR00458">
    <property type="entry name" value="aspS_nondisc"/>
    <property type="match status" value="1"/>
</dbReference>
<sequence>MSSEQEQVNQITEEVKEIVLGEDGQPLSKSALKKLEKERLKAERKAKDAEKRAAEQSQREALAGDDFAKDNYGVLPLNQSQTREGQKREKIEDISSSRIGESLWIRGRVLLSRPTGAKLCFFTIRQNYNTVQAVVAVDDSTVSKQMLKYAQGVQPESIILVQATVVAPVEPVKSCSVQDAELKITKLYTLNGSTELLPFTLQDASRPETDFEDENAQYVRVNLDTRLDNRTVDLRTVTNQSIFRVQSAVGRFFRDYLYKQNFVEIHTPKLISTASEGGANVFKLNYFKTNAFLAQSPQLYKQMCVCSDFERVFEIGPVFRAEDSNTHRHMTEFVGMDMEMAFEEHYHEVLDLFDELFVDLFTRLETECAKEIAVIKQQYPFEDFKFLPKTLRLNFSEAIALLRENGVEVGDYDDLSTANERFLGKLVKEKYNTDFFMLDKFPLAVRPFYTMPDPANPNYSNSYDFFMRGEEIMSGAQRIHDVKLLLQRAAEHGVDPRSIEGYVNAFKHGAPPHAGGGIGLERVIMLYLNLGNIRRSSMFPRDPKRLEP</sequence>
<dbReference type="OMA" id="WVHEIRD"/>
<dbReference type="Proteomes" id="UP000070444">
    <property type="component" value="Unassembled WGS sequence"/>
</dbReference>
<dbReference type="NCBIfam" id="NF003483">
    <property type="entry name" value="PRK05159.1"/>
    <property type="match status" value="1"/>
</dbReference>
<dbReference type="Pfam" id="PF00152">
    <property type="entry name" value="tRNA-synt_2"/>
    <property type="match status" value="1"/>
</dbReference>
<dbReference type="CDD" id="cd04320">
    <property type="entry name" value="AspRS_cyto_N"/>
    <property type="match status" value="1"/>
</dbReference>
<dbReference type="InterPro" id="IPR006195">
    <property type="entry name" value="aa-tRNA-synth_II"/>
</dbReference>
<keyword evidence="8" id="KW-0067">ATP-binding</keyword>
<organism evidence="15 16">
    <name type="scientific">Conidiobolus coronatus (strain ATCC 28846 / CBS 209.66 / NRRL 28638)</name>
    <name type="common">Delacroixia coronata</name>
    <dbReference type="NCBI Taxonomy" id="796925"/>
    <lineage>
        <taxon>Eukaryota</taxon>
        <taxon>Fungi</taxon>
        <taxon>Fungi incertae sedis</taxon>
        <taxon>Zoopagomycota</taxon>
        <taxon>Entomophthoromycotina</taxon>
        <taxon>Entomophthoromycetes</taxon>
        <taxon>Entomophthorales</taxon>
        <taxon>Ancylistaceae</taxon>
        <taxon>Conidiobolus</taxon>
    </lineage>
</organism>
<keyword evidence="7" id="KW-0547">Nucleotide-binding</keyword>
<keyword evidence="6" id="KW-0436">Ligase</keyword>
<evidence type="ECO:0000259" key="14">
    <source>
        <dbReference type="PROSITE" id="PS50862"/>
    </source>
</evidence>
<dbReference type="GO" id="GO:0005524">
    <property type="term" value="F:ATP binding"/>
    <property type="evidence" value="ECO:0007669"/>
    <property type="project" value="UniProtKB-KW"/>
</dbReference>
<dbReference type="OrthoDB" id="372395at2759"/>
<gene>
    <name evidence="15" type="ORF">CONCODRAFT_77687</name>
</gene>
<feature type="compositionally biased region" description="Basic and acidic residues" evidence="13">
    <location>
        <begin position="38"/>
        <end position="58"/>
    </location>
</feature>
<dbReference type="GO" id="GO:0003723">
    <property type="term" value="F:RNA binding"/>
    <property type="evidence" value="ECO:0007669"/>
    <property type="project" value="TreeGrafter"/>
</dbReference>
<dbReference type="PANTHER" id="PTHR43450">
    <property type="entry name" value="ASPARTYL-TRNA SYNTHETASE"/>
    <property type="match status" value="1"/>
</dbReference>
<dbReference type="FunFam" id="3.30.930.10:FF:000013">
    <property type="entry name" value="Aspartate--tRNA ligase, cytoplasmic"/>
    <property type="match status" value="1"/>
</dbReference>
<dbReference type="EMBL" id="KQ964450">
    <property type="protein sequence ID" value="KXN72593.1"/>
    <property type="molecule type" value="Genomic_DNA"/>
</dbReference>
<dbReference type="SUPFAM" id="SSF50249">
    <property type="entry name" value="Nucleic acid-binding proteins"/>
    <property type="match status" value="1"/>
</dbReference>
<dbReference type="InterPro" id="IPR004523">
    <property type="entry name" value="Asp-tRNA_synthase_2"/>
</dbReference>
<evidence type="ECO:0000256" key="13">
    <source>
        <dbReference type="SAM" id="MobiDB-lite"/>
    </source>
</evidence>
<dbReference type="PROSITE" id="PS50862">
    <property type="entry name" value="AA_TRNA_LIGASE_II"/>
    <property type="match status" value="1"/>
</dbReference>
<dbReference type="FunFam" id="2.40.50.140:FF:000132">
    <property type="entry name" value="Aspartyl-tRNA synthetase, cytoplasmic"/>
    <property type="match status" value="1"/>
</dbReference>
<dbReference type="Gene3D" id="2.40.50.140">
    <property type="entry name" value="Nucleic acid-binding proteins"/>
    <property type="match status" value="1"/>
</dbReference>
<evidence type="ECO:0000256" key="8">
    <source>
        <dbReference type="ARBA" id="ARBA00022840"/>
    </source>
</evidence>
<dbReference type="SUPFAM" id="SSF55681">
    <property type="entry name" value="Class II aaRS and biotin synthetases"/>
    <property type="match status" value="1"/>
</dbReference>
<comment type="subcellular location">
    <subcellularLocation>
        <location evidence="1">Cytoplasm</location>
    </subcellularLocation>
</comment>
<dbReference type="InterPro" id="IPR012340">
    <property type="entry name" value="NA-bd_OB-fold"/>
</dbReference>
<evidence type="ECO:0000256" key="12">
    <source>
        <dbReference type="ARBA" id="ARBA00047904"/>
    </source>
</evidence>
<reference evidence="15 16" key="1">
    <citation type="journal article" date="2015" name="Genome Biol. Evol.">
        <title>Phylogenomic analyses indicate that early fungi evolved digesting cell walls of algal ancestors of land plants.</title>
        <authorList>
            <person name="Chang Y."/>
            <person name="Wang S."/>
            <person name="Sekimoto S."/>
            <person name="Aerts A.L."/>
            <person name="Choi C."/>
            <person name="Clum A."/>
            <person name="LaButti K.M."/>
            <person name="Lindquist E.A."/>
            <person name="Yee Ngan C."/>
            <person name="Ohm R.A."/>
            <person name="Salamov A.A."/>
            <person name="Grigoriev I.V."/>
            <person name="Spatafora J.W."/>
            <person name="Berbee M.L."/>
        </authorList>
    </citation>
    <scope>NUCLEOTIDE SEQUENCE [LARGE SCALE GENOMIC DNA]</scope>
    <source>
        <strain evidence="15 16">NRRL 28638</strain>
    </source>
</reference>